<comment type="similarity">
    <text evidence="6">Belongs to the archaeal Rpo11/eukaryotic RPB11/RPC19 RNA polymerase subunit family.</text>
</comment>
<feature type="domain" description="DNA-directed RNA polymerase RBP11-like dimerisation" evidence="8">
    <location>
        <begin position="19"/>
        <end position="89"/>
    </location>
</feature>
<dbReference type="GO" id="GO:0005666">
    <property type="term" value="C:RNA polymerase III complex"/>
    <property type="evidence" value="ECO:0007669"/>
    <property type="project" value="TreeGrafter"/>
</dbReference>
<comment type="subcellular location">
    <subcellularLocation>
        <location evidence="1">Nucleus</location>
    </subcellularLocation>
</comment>
<keyword evidence="5" id="KW-0539">Nucleus</keyword>
<dbReference type="HAMAP" id="MF_00261">
    <property type="entry name" value="RNApol_arch_Rpo11"/>
    <property type="match status" value="1"/>
</dbReference>
<evidence type="ECO:0000259" key="8">
    <source>
        <dbReference type="Pfam" id="PF13656"/>
    </source>
</evidence>
<dbReference type="EMBL" id="MRZV01001489">
    <property type="protein sequence ID" value="PIK37516.1"/>
    <property type="molecule type" value="Genomic_DNA"/>
</dbReference>
<organism evidence="9 10">
    <name type="scientific">Stichopus japonicus</name>
    <name type="common">Sea cucumber</name>
    <dbReference type="NCBI Taxonomy" id="307972"/>
    <lineage>
        <taxon>Eukaryota</taxon>
        <taxon>Metazoa</taxon>
        <taxon>Echinodermata</taxon>
        <taxon>Eleutherozoa</taxon>
        <taxon>Echinozoa</taxon>
        <taxon>Holothuroidea</taxon>
        <taxon>Aspidochirotacea</taxon>
        <taxon>Aspidochirotida</taxon>
        <taxon>Stichopodidae</taxon>
        <taxon>Apostichopus</taxon>
    </lineage>
</organism>
<dbReference type="PANTHER" id="PTHR13946:SF28">
    <property type="entry name" value="DNA-DIRECTED RNA POLYMERASES I AND III SUBUNIT RPAC2"/>
    <property type="match status" value="1"/>
</dbReference>
<dbReference type="OrthoDB" id="510325at2759"/>
<dbReference type="PANTHER" id="PTHR13946">
    <property type="entry name" value="DNA-DIRECTED RNA POLYMERASE I,II,III"/>
    <property type="match status" value="1"/>
</dbReference>
<dbReference type="GO" id="GO:0006362">
    <property type="term" value="P:transcription elongation by RNA polymerase I"/>
    <property type="evidence" value="ECO:0007669"/>
    <property type="project" value="TreeGrafter"/>
</dbReference>
<gene>
    <name evidence="9" type="ORF">BSL78_25649</name>
</gene>
<proteinExistence type="inferred from homology"/>
<keyword evidence="3" id="KW-0240">DNA-directed RNA polymerase</keyword>
<evidence type="ECO:0000256" key="5">
    <source>
        <dbReference type="ARBA" id="ARBA00023242"/>
    </source>
</evidence>
<dbReference type="CDD" id="cd07029">
    <property type="entry name" value="RNAP_I_III_AC19"/>
    <property type="match status" value="1"/>
</dbReference>
<name>A0A2G8JP26_STIJA</name>
<dbReference type="Proteomes" id="UP000230750">
    <property type="component" value="Unassembled WGS sequence"/>
</dbReference>
<dbReference type="GO" id="GO:0003899">
    <property type="term" value="F:DNA-directed RNA polymerase activity"/>
    <property type="evidence" value="ECO:0007669"/>
    <property type="project" value="InterPro"/>
</dbReference>
<dbReference type="GO" id="GO:0005736">
    <property type="term" value="C:RNA polymerase I complex"/>
    <property type="evidence" value="ECO:0007669"/>
    <property type="project" value="TreeGrafter"/>
</dbReference>
<evidence type="ECO:0000256" key="1">
    <source>
        <dbReference type="ARBA" id="ARBA00004123"/>
    </source>
</evidence>
<evidence type="ECO:0000256" key="3">
    <source>
        <dbReference type="ARBA" id="ARBA00022478"/>
    </source>
</evidence>
<evidence type="ECO:0000313" key="9">
    <source>
        <dbReference type="EMBL" id="PIK37516.1"/>
    </source>
</evidence>
<dbReference type="SUPFAM" id="SSF55257">
    <property type="entry name" value="RBP11-like subunits of RNA polymerase"/>
    <property type="match status" value="1"/>
</dbReference>
<dbReference type="InterPro" id="IPR033898">
    <property type="entry name" value="RNAP_AC19"/>
</dbReference>
<dbReference type="Pfam" id="PF13656">
    <property type="entry name" value="RNA_pol_L_2"/>
    <property type="match status" value="1"/>
</dbReference>
<evidence type="ECO:0000256" key="7">
    <source>
        <dbReference type="ARBA" id="ARBA00031757"/>
    </source>
</evidence>
<dbReference type="PROSITE" id="PS01154">
    <property type="entry name" value="RNA_POL_L_13KD"/>
    <property type="match status" value="1"/>
</dbReference>
<evidence type="ECO:0000313" key="10">
    <source>
        <dbReference type="Proteomes" id="UP000230750"/>
    </source>
</evidence>
<dbReference type="AlphaFoldDB" id="A0A2G8JP26"/>
<dbReference type="FunFam" id="3.30.1360.10:FF:000006">
    <property type="entry name" value="DNA-directed RNA polymerases I and III subunit RPAC2"/>
    <property type="match status" value="1"/>
</dbReference>
<evidence type="ECO:0000256" key="4">
    <source>
        <dbReference type="ARBA" id="ARBA00023163"/>
    </source>
</evidence>
<dbReference type="GO" id="GO:0003677">
    <property type="term" value="F:DNA binding"/>
    <property type="evidence" value="ECO:0007669"/>
    <property type="project" value="InterPro"/>
</dbReference>
<dbReference type="InterPro" id="IPR022905">
    <property type="entry name" value="Rpo11-like"/>
</dbReference>
<evidence type="ECO:0000256" key="6">
    <source>
        <dbReference type="ARBA" id="ARBA00025751"/>
    </source>
</evidence>
<protein>
    <recommendedName>
        <fullName evidence="2">DNA-directed RNA polymerases I and III subunit RPAC2</fullName>
    </recommendedName>
    <alternativeName>
        <fullName evidence="7">DNA-directed RNA polymerase I subunit D</fullName>
    </alternativeName>
</protein>
<keyword evidence="10" id="KW-1185">Reference proteome</keyword>
<dbReference type="InterPro" id="IPR036603">
    <property type="entry name" value="RBP11-like"/>
</dbReference>
<comment type="caution">
    <text evidence="9">The sequence shown here is derived from an EMBL/GenBank/DDBJ whole genome shotgun (WGS) entry which is preliminary data.</text>
</comment>
<keyword evidence="4" id="KW-0804">Transcription</keyword>
<dbReference type="InterPro" id="IPR008193">
    <property type="entry name" value="RNA_pol_Rpb11_13-16kDa_CS"/>
</dbReference>
<dbReference type="GO" id="GO:0006383">
    <property type="term" value="P:transcription by RNA polymerase III"/>
    <property type="evidence" value="ECO:0007669"/>
    <property type="project" value="TreeGrafter"/>
</dbReference>
<reference evidence="9 10" key="1">
    <citation type="journal article" date="2017" name="PLoS Biol.">
        <title>The sea cucumber genome provides insights into morphological evolution and visceral regeneration.</title>
        <authorList>
            <person name="Zhang X."/>
            <person name="Sun L."/>
            <person name="Yuan J."/>
            <person name="Sun Y."/>
            <person name="Gao Y."/>
            <person name="Zhang L."/>
            <person name="Li S."/>
            <person name="Dai H."/>
            <person name="Hamel J.F."/>
            <person name="Liu C."/>
            <person name="Yu Y."/>
            <person name="Liu S."/>
            <person name="Lin W."/>
            <person name="Guo K."/>
            <person name="Jin S."/>
            <person name="Xu P."/>
            <person name="Storey K.B."/>
            <person name="Huan P."/>
            <person name="Zhang T."/>
            <person name="Zhou Y."/>
            <person name="Zhang J."/>
            <person name="Lin C."/>
            <person name="Li X."/>
            <person name="Xing L."/>
            <person name="Huo D."/>
            <person name="Sun M."/>
            <person name="Wang L."/>
            <person name="Mercier A."/>
            <person name="Li F."/>
            <person name="Yang H."/>
            <person name="Xiang J."/>
        </authorList>
    </citation>
    <scope>NUCLEOTIDE SEQUENCE [LARGE SCALE GENOMIC DNA]</scope>
    <source>
        <strain evidence="9">Shaxun</strain>
        <tissue evidence="9">Muscle</tissue>
    </source>
</reference>
<evidence type="ECO:0000256" key="2">
    <source>
        <dbReference type="ARBA" id="ARBA00022079"/>
    </source>
</evidence>
<dbReference type="Gene3D" id="3.30.1360.10">
    <property type="entry name" value="RNA polymerase, RBP11-like subunit"/>
    <property type="match status" value="1"/>
</dbReference>
<sequence length="110" mass="12424">MIQGENSSDTGFWGDNKSLTFVLEGEDHTLGNALRYIIMKNPDVEFCGYNVPHPTESRINFRIQSRGRPAVEILKQGLQDLSQTCDHVLATFDQAVKDYKGDSEIKMETD</sequence>
<dbReference type="InterPro" id="IPR009025">
    <property type="entry name" value="RBP11-like_dimer"/>
</dbReference>
<dbReference type="GO" id="GO:0046983">
    <property type="term" value="F:protein dimerization activity"/>
    <property type="evidence" value="ECO:0007669"/>
    <property type="project" value="InterPro"/>
</dbReference>
<dbReference type="STRING" id="307972.A0A2G8JP26"/>
<accession>A0A2G8JP26</accession>